<evidence type="ECO:0000313" key="2">
    <source>
        <dbReference type="EMBL" id="KOF91952.1"/>
    </source>
</evidence>
<accession>A0A0L8HRY6</accession>
<gene>
    <name evidence="2" type="ORF">OCBIM_22007723mg</name>
</gene>
<sequence length="96" mass="11376">MKSAEIKIKQHKSNQKKKVLLHQIKNSRFFWIFHVAKVCLVFSCLVDFCLVEFCLVEFCLVVFCPVYCVLYGCFLLSLFFTLYTDTSQAKRYNKQD</sequence>
<keyword evidence="1" id="KW-0472">Membrane</keyword>
<reference evidence="2" key="1">
    <citation type="submission" date="2015-07" db="EMBL/GenBank/DDBJ databases">
        <title>MeaNS - Measles Nucleotide Surveillance Program.</title>
        <authorList>
            <person name="Tran T."/>
            <person name="Druce J."/>
        </authorList>
    </citation>
    <scope>NUCLEOTIDE SEQUENCE</scope>
    <source>
        <strain evidence="2">UCB-OBI-ISO-001</strain>
        <tissue evidence="2">Gonad</tissue>
    </source>
</reference>
<dbReference type="EMBL" id="KQ417446">
    <property type="protein sequence ID" value="KOF91952.1"/>
    <property type="molecule type" value="Genomic_DNA"/>
</dbReference>
<evidence type="ECO:0000256" key="1">
    <source>
        <dbReference type="SAM" id="Phobius"/>
    </source>
</evidence>
<protein>
    <submittedName>
        <fullName evidence="2">Uncharacterized protein</fullName>
    </submittedName>
</protein>
<name>A0A0L8HRY6_OCTBM</name>
<keyword evidence="1" id="KW-1133">Transmembrane helix</keyword>
<feature type="transmembrane region" description="Helical" evidence="1">
    <location>
        <begin position="29"/>
        <end position="48"/>
    </location>
</feature>
<keyword evidence="1" id="KW-0812">Transmembrane</keyword>
<feature type="transmembrane region" description="Helical" evidence="1">
    <location>
        <begin position="60"/>
        <end position="83"/>
    </location>
</feature>
<proteinExistence type="predicted"/>
<organism evidence="2">
    <name type="scientific">Octopus bimaculoides</name>
    <name type="common">California two-spotted octopus</name>
    <dbReference type="NCBI Taxonomy" id="37653"/>
    <lineage>
        <taxon>Eukaryota</taxon>
        <taxon>Metazoa</taxon>
        <taxon>Spiralia</taxon>
        <taxon>Lophotrochozoa</taxon>
        <taxon>Mollusca</taxon>
        <taxon>Cephalopoda</taxon>
        <taxon>Coleoidea</taxon>
        <taxon>Octopodiformes</taxon>
        <taxon>Octopoda</taxon>
        <taxon>Incirrata</taxon>
        <taxon>Octopodidae</taxon>
        <taxon>Octopus</taxon>
    </lineage>
</organism>
<dbReference type="AlphaFoldDB" id="A0A0L8HRY6"/>